<feature type="transmembrane region" description="Helical" evidence="1">
    <location>
        <begin position="169"/>
        <end position="186"/>
    </location>
</feature>
<feature type="transmembrane region" description="Helical" evidence="1">
    <location>
        <begin position="64"/>
        <end position="85"/>
    </location>
</feature>
<dbReference type="OrthoDB" id="7033639at2"/>
<evidence type="ECO:0000313" key="3">
    <source>
        <dbReference type="Proteomes" id="UP000194841"/>
    </source>
</evidence>
<evidence type="ECO:0008006" key="4">
    <source>
        <dbReference type="Google" id="ProtNLM"/>
    </source>
</evidence>
<keyword evidence="1" id="KW-1133">Transmembrane helix</keyword>
<gene>
    <name evidence="2" type="ORF">B1199_00865</name>
</gene>
<evidence type="ECO:0000313" key="2">
    <source>
        <dbReference type="EMBL" id="OUL58868.1"/>
    </source>
</evidence>
<organism evidence="2 3">
    <name type="scientific">Pseudoalteromonas ulvae</name>
    <dbReference type="NCBI Taxonomy" id="107327"/>
    <lineage>
        <taxon>Bacteria</taxon>
        <taxon>Pseudomonadati</taxon>
        <taxon>Pseudomonadota</taxon>
        <taxon>Gammaproteobacteria</taxon>
        <taxon>Alteromonadales</taxon>
        <taxon>Pseudoalteromonadaceae</taxon>
        <taxon>Pseudoalteromonas</taxon>
    </lineage>
</organism>
<feature type="transmembrane region" description="Helical" evidence="1">
    <location>
        <begin position="234"/>
        <end position="256"/>
    </location>
</feature>
<feature type="transmembrane region" description="Helical" evidence="1">
    <location>
        <begin position="35"/>
        <end position="52"/>
    </location>
</feature>
<evidence type="ECO:0000256" key="1">
    <source>
        <dbReference type="SAM" id="Phobius"/>
    </source>
</evidence>
<keyword evidence="1" id="KW-0472">Membrane</keyword>
<dbReference type="RefSeq" id="WP_086742246.1">
    <property type="nucleotide sequence ID" value="NZ_MWPV01000001.1"/>
</dbReference>
<keyword evidence="3" id="KW-1185">Reference proteome</keyword>
<dbReference type="EMBL" id="MWPV01000001">
    <property type="protein sequence ID" value="OUL58868.1"/>
    <property type="molecule type" value="Genomic_DNA"/>
</dbReference>
<feature type="transmembrane region" description="Helical" evidence="1">
    <location>
        <begin position="193"/>
        <end position="222"/>
    </location>
</feature>
<dbReference type="AlphaFoldDB" id="A0A244CTE7"/>
<proteinExistence type="predicted"/>
<sequence length="392" mass="46245">MVNNISLKTLFIFSCFLLALDSLLKIPIFGFYMQAGVFVILVTFSLYMINNFHSVVKIKLDHGVTLIAVYLLVSSTQALDFSIYLKMMVYFIVPLVIYYFYFLVDLTVYELKILSRNVLLLLIITGFFEYIIKNYFGVQLEFKDMSSDYYFDNGDLANRLRGMFLEPNWYGLVMFSWLYVYIRATPNITSSTLLFFVFSIFCLYLSGNRLILAFIFFLFLAFLFKKIIIKIDKIIIPFSVLFFSVIFFVMALNFNFEADRSLIARFYTAKNVYLEMLESNSFNLLFGYGFSNWGFYSNFLEFSWSNYLFEQDLTRRDNAEIYVVLFELGLVGSLVFFYDAILLSRKKGDVLDKLFFSFIFVAAMFYPIYSFITYLIPVIIVRYRIFKEVTWA</sequence>
<dbReference type="Proteomes" id="UP000194841">
    <property type="component" value="Unassembled WGS sequence"/>
</dbReference>
<keyword evidence="1" id="KW-0812">Transmembrane</keyword>
<feature type="transmembrane region" description="Helical" evidence="1">
    <location>
        <begin position="91"/>
        <end position="111"/>
    </location>
</feature>
<feature type="transmembrane region" description="Helical" evidence="1">
    <location>
        <begin position="321"/>
        <end position="343"/>
    </location>
</feature>
<protein>
    <recommendedName>
        <fullName evidence="4">Polysaccharide polymerase</fullName>
    </recommendedName>
</protein>
<feature type="transmembrane region" description="Helical" evidence="1">
    <location>
        <begin position="118"/>
        <end position="136"/>
    </location>
</feature>
<comment type="caution">
    <text evidence="2">The sequence shown here is derived from an EMBL/GenBank/DDBJ whole genome shotgun (WGS) entry which is preliminary data.</text>
</comment>
<reference evidence="2 3" key="1">
    <citation type="submission" date="2017-02" db="EMBL/GenBank/DDBJ databases">
        <title>Pseudoalteromonas ulvae TC14 Genome.</title>
        <authorList>
            <person name="Molmeret M."/>
        </authorList>
    </citation>
    <scope>NUCLEOTIDE SEQUENCE [LARGE SCALE GENOMIC DNA]</scope>
    <source>
        <strain evidence="2">TC14</strain>
    </source>
</reference>
<name>A0A244CTE7_PSEDV</name>
<accession>A0A244CTE7</accession>
<feature type="transmembrane region" description="Helical" evidence="1">
    <location>
        <begin position="355"/>
        <end position="381"/>
    </location>
</feature>